<evidence type="ECO:0000313" key="15">
    <source>
        <dbReference type="EMBL" id="GAP33197.1"/>
    </source>
</evidence>
<dbReference type="GO" id="GO:0004144">
    <property type="term" value="F:diacylglycerol O-acyltransferase activity"/>
    <property type="evidence" value="ECO:0007669"/>
    <property type="project" value="UniProtKB-EC"/>
</dbReference>
<accession>A0A0B8NSD4</accession>
<reference evidence="15 16" key="2">
    <citation type="journal article" date="2016" name="Genome Announc.">
        <title>Draft Genome Sequence of Erythromycin- and Oxytetracycline-Sensitive Nocardia seriolae Strain U-1 (NBRC 110359).</title>
        <authorList>
            <person name="Imajoh M."/>
            <person name="Sukeda M."/>
            <person name="Shimizu M."/>
            <person name="Yamane J."/>
            <person name="Ohnishi K."/>
            <person name="Oshima S."/>
        </authorList>
    </citation>
    <scope>NUCLEOTIDE SEQUENCE [LARGE SCALE GENOMIC DNA]</scope>
    <source>
        <strain evidence="15 16">U-1</strain>
    </source>
</reference>
<reference evidence="16" key="1">
    <citation type="submission" date="2015-07" db="EMBL/GenBank/DDBJ databases">
        <title>Nocardia seriolae U-1 whole genome shotgun sequence.</title>
        <authorList>
            <person name="Imajoh M."/>
            <person name="Fukumoto Y."/>
            <person name="Sukeda M."/>
            <person name="Yamane J."/>
            <person name="Yamasaki K."/>
            <person name="Shimizu M."/>
            <person name="Ohnishi K."/>
            <person name="Oshima S."/>
        </authorList>
    </citation>
    <scope>NUCLEOTIDE SEQUENCE [LARGE SCALE GENOMIC DNA]</scope>
    <source>
        <strain evidence="16">U-1</strain>
    </source>
</reference>
<evidence type="ECO:0000256" key="8">
    <source>
        <dbReference type="ARBA" id="ARBA00023098"/>
    </source>
</evidence>
<dbReference type="NCBIfam" id="TIGR02946">
    <property type="entry name" value="acyl_WS_DGAT"/>
    <property type="match status" value="1"/>
</dbReference>
<reference evidence="14 17" key="3">
    <citation type="submission" date="2016-10" db="EMBL/GenBank/DDBJ databases">
        <title>Genome sequence of Nocardia seriolae strain EM150506, isolated from Anguila japonica.</title>
        <authorList>
            <person name="Han H.-J."/>
        </authorList>
    </citation>
    <scope>NUCLEOTIDE SEQUENCE [LARGE SCALE GENOMIC DNA]</scope>
    <source>
        <strain evidence="14 17">EM150506</strain>
    </source>
</reference>
<sequence>MERLTGLDASFLYLETDTQLLHVCAMLILDPTADGASYDHEAFKAELARRLHLIPAMTRRLHAVPFNLDHPVWVRDSNFDLDYHVRRLTLPSGAGNKGLAELAADIAGRPLDRNRPLWEMWVVEGLPHGKVAVISKYHHAIVDGITGTNMMMHLCDTEPGVSYRPPAPEAVAAESEPNDLRLAGEALLKLPGRLGMFGMVPQTVGILGGLVQRRRGTGSRGMPLPFTAPRTPFNRAITPHRAISFVQTELSDIKEIKTAFGVKVNDVVLAVVGGALRSYLELHDELPETSLLASVPVSTHETSRHEEGTNKVSTIFSRLYTDIENPVARMLAIAEDNRGAKEEHNLIGADFLQDWAKYAPPNTFQLAARAYSSFKLAEHHPVVHNLVVSNVPGPNFPMYFLGVRVDSMYPFGPVFHGAGLTATVISNNGHLDFGFIACKELVPDVDAIADAVPEVITELLKAAREKA</sequence>
<evidence type="ECO:0000256" key="2">
    <source>
        <dbReference type="ARBA" id="ARBA00005189"/>
    </source>
</evidence>
<dbReference type="InterPro" id="IPR045034">
    <property type="entry name" value="O-acyltransferase_WSD1-like"/>
</dbReference>
<evidence type="ECO:0000256" key="4">
    <source>
        <dbReference type="ARBA" id="ARBA00013244"/>
    </source>
</evidence>
<evidence type="ECO:0000313" key="14">
    <source>
        <dbReference type="EMBL" id="APA99446.1"/>
    </source>
</evidence>
<evidence type="ECO:0000256" key="7">
    <source>
        <dbReference type="ARBA" id="ARBA00022798"/>
    </source>
</evidence>
<dbReference type="GO" id="GO:0019432">
    <property type="term" value="P:triglyceride biosynthetic process"/>
    <property type="evidence" value="ECO:0007669"/>
    <property type="project" value="UniProtKB-UniPathway"/>
</dbReference>
<evidence type="ECO:0000259" key="12">
    <source>
        <dbReference type="Pfam" id="PF03007"/>
    </source>
</evidence>
<dbReference type="Pfam" id="PF06974">
    <property type="entry name" value="WS_DGAT_C"/>
    <property type="match status" value="1"/>
</dbReference>
<dbReference type="AlphaFoldDB" id="A0A0B8NSD4"/>
<comment type="pathway">
    <text evidence="1 11">Glycerolipid metabolism; triacylglycerol biosynthesis.</text>
</comment>
<dbReference type="GO" id="GO:0071731">
    <property type="term" value="P:response to nitric oxide"/>
    <property type="evidence" value="ECO:0007669"/>
    <property type="project" value="TreeGrafter"/>
</dbReference>
<dbReference type="GO" id="GO:0001666">
    <property type="term" value="P:response to hypoxia"/>
    <property type="evidence" value="ECO:0007669"/>
    <property type="project" value="TreeGrafter"/>
</dbReference>
<evidence type="ECO:0000256" key="3">
    <source>
        <dbReference type="ARBA" id="ARBA00009587"/>
    </source>
</evidence>
<comment type="similarity">
    <text evidence="3 11">Belongs to the long-chain O-acyltransferase family.</text>
</comment>
<evidence type="ECO:0000313" key="17">
    <source>
        <dbReference type="Proteomes" id="UP000180166"/>
    </source>
</evidence>
<keyword evidence="6 11" id="KW-0808">Transferase</keyword>
<dbReference type="SUPFAM" id="SSF52777">
    <property type="entry name" value="CoA-dependent acyltransferases"/>
    <property type="match status" value="1"/>
</dbReference>
<dbReference type="InterPro" id="IPR014292">
    <property type="entry name" value="Acyl_transf_WS/DGAT"/>
</dbReference>
<gene>
    <name evidence="14" type="ORF">NS506_05400</name>
    <name evidence="15" type="ORF">NSK11_contig00221-0002</name>
</gene>
<organism evidence="14 17">
    <name type="scientific">Nocardia seriolae</name>
    <dbReference type="NCBI Taxonomy" id="37332"/>
    <lineage>
        <taxon>Bacteria</taxon>
        <taxon>Bacillati</taxon>
        <taxon>Actinomycetota</taxon>
        <taxon>Actinomycetes</taxon>
        <taxon>Mycobacteriales</taxon>
        <taxon>Nocardiaceae</taxon>
        <taxon>Nocardia</taxon>
    </lineage>
</organism>
<keyword evidence="5 11" id="KW-0444">Lipid biosynthesis</keyword>
<comment type="catalytic activity">
    <reaction evidence="10 11">
        <text>an acyl-CoA + a 1,2-diacyl-sn-glycerol = a triacyl-sn-glycerol + CoA</text>
        <dbReference type="Rhea" id="RHEA:10868"/>
        <dbReference type="ChEBI" id="CHEBI:17815"/>
        <dbReference type="ChEBI" id="CHEBI:57287"/>
        <dbReference type="ChEBI" id="CHEBI:58342"/>
        <dbReference type="ChEBI" id="CHEBI:64615"/>
        <dbReference type="EC" id="2.3.1.20"/>
    </reaction>
</comment>
<comment type="pathway">
    <text evidence="2">Lipid metabolism.</text>
</comment>
<dbReference type="KEGG" id="nsr:NS506_05400"/>
<protein>
    <recommendedName>
        <fullName evidence="4 11">Diacylglycerol O-acyltransferase</fullName>
        <ecNumber evidence="4 11">2.3.1.20</ecNumber>
    </recommendedName>
</protein>
<dbReference type="EMBL" id="CP017839">
    <property type="protein sequence ID" value="APA99446.1"/>
    <property type="molecule type" value="Genomic_DNA"/>
</dbReference>
<dbReference type="GeneID" id="93374234"/>
<dbReference type="OrthoDB" id="9810950at2"/>
<dbReference type="GO" id="GO:0051701">
    <property type="term" value="P:biological process involved in interaction with host"/>
    <property type="evidence" value="ECO:0007669"/>
    <property type="project" value="TreeGrafter"/>
</dbReference>
<dbReference type="PANTHER" id="PTHR31650">
    <property type="entry name" value="O-ACYLTRANSFERASE (WSD1-LIKE) FAMILY PROTEIN"/>
    <property type="match status" value="1"/>
</dbReference>
<name>A0A0B8NSD4_9NOCA</name>
<evidence type="ECO:0000259" key="13">
    <source>
        <dbReference type="Pfam" id="PF06974"/>
    </source>
</evidence>
<dbReference type="Proteomes" id="UP000180166">
    <property type="component" value="Chromosome"/>
</dbReference>
<dbReference type="EC" id="2.3.1.20" evidence="4 11"/>
<dbReference type="RefSeq" id="WP_033091531.1">
    <property type="nucleotide sequence ID" value="NZ_AP017900.1"/>
</dbReference>
<evidence type="ECO:0000256" key="9">
    <source>
        <dbReference type="ARBA" id="ARBA00023315"/>
    </source>
</evidence>
<evidence type="ECO:0000256" key="11">
    <source>
        <dbReference type="RuleBase" id="RU361241"/>
    </source>
</evidence>
<feature type="domain" description="O-acyltransferase WSD1 C-terminal" evidence="13">
    <location>
        <begin position="310"/>
        <end position="459"/>
    </location>
</feature>
<keyword evidence="7 11" id="KW-0319">Glycerol metabolism</keyword>
<evidence type="ECO:0000256" key="5">
    <source>
        <dbReference type="ARBA" id="ARBA00022516"/>
    </source>
</evidence>
<dbReference type="EMBL" id="BBYQ01000221">
    <property type="protein sequence ID" value="GAP33197.1"/>
    <property type="molecule type" value="Genomic_DNA"/>
</dbReference>
<dbReference type="InterPro" id="IPR009721">
    <property type="entry name" value="O-acyltransferase_WSD1_C"/>
</dbReference>
<dbReference type="GO" id="GO:0006071">
    <property type="term" value="P:glycerol metabolic process"/>
    <property type="evidence" value="ECO:0007669"/>
    <property type="project" value="UniProtKB-KW"/>
</dbReference>
<dbReference type="PANTHER" id="PTHR31650:SF1">
    <property type="entry name" value="WAX ESTER SYNTHASE_DIACYLGLYCEROL ACYLTRANSFERASE 4-RELATED"/>
    <property type="match status" value="1"/>
</dbReference>
<dbReference type="Pfam" id="PF03007">
    <property type="entry name" value="WS_DGAT_cat"/>
    <property type="match status" value="1"/>
</dbReference>
<keyword evidence="9 11" id="KW-0012">Acyltransferase</keyword>
<dbReference type="InterPro" id="IPR004255">
    <property type="entry name" value="O-acyltransferase_WSD1_N"/>
</dbReference>
<feature type="domain" description="O-acyltransferase WSD1-like N-terminal" evidence="12">
    <location>
        <begin position="4"/>
        <end position="268"/>
    </location>
</feature>
<keyword evidence="8 11" id="KW-0443">Lipid metabolism</keyword>
<evidence type="ECO:0000256" key="10">
    <source>
        <dbReference type="ARBA" id="ARBA00048109"/>
    </source>
</evidence>
<dbReference type="GO" id="GO:0005886">
    <property type="term" value="C:plasma membrane"/>
    <property type="evidence" value="ECO:0007669"/>
    <property type="project" value="TreeGrafter"/>
</dbReference>
<dbReference type="Proteomes" id="UP000037179">
    <property type="component" value="Unassembled WGS sequence"/>
</dbReference>
<evidence type="ECO:0000256" key="6">
    <source>
        <dbReference type="ARBA" id="ARBA00022679"/>
    </source>
</evidence>
<keyword evidence="16" id="KW-1185">Reference proteome</keyword>
<evidence type="ECO:0000256" key="1">
    <source>
        <dbReference type="ARBA" id="ARBA00004771"/>
    </source>
</evidence>
<proteinExistence type="inferred from homology"/>
<evidence type="ECO:0000313" key="16">
    <source>
        <dbReference type="Proteomes" id="UP000037179"/>
    </source>
</evidence>